<evidence type="ECO:0000256" key="1">
    <source>
        <dbReference type="ARBA" id="ARBA00023002"/>
    </source>
</evidence>
<proteinExistence type="predicted"/>
<dbReference type="Proteomes" id="UP000242699">
    <property type="component" value="Unassembled WGS sequence"/>
</dbReference>
<evidence type="ECO:0000259" key="2">
    <source>
        <dbReference type="Pfam" id="PF01558"/>
    </source>
</evidence>
<dbReference type="Pfam" id="PF01558">
    <property type="entry name" value="POR"/>
    <property type="match status" value="1"/>
</dbReference>
<comment type="caution">
    <text evidence="3">The sequence shown here is derived from an EMBL/GenBank/DDBJ whole genome shotgun (WGS) entry which is preliminary data.</text>
</comment>
<dbReference type="InterPro" id="IPR002869">
    <property type="entry name" value="Pyrv_flavodox_OxRed_cen"/>
</dbReference>
<dbReference type="EMBL" id="PXYT01000006">
    <property type="protein sequence ID" value="PSR30843.1"/>
    <property type="molecule type" value="Genomic_DNA"/>
</dbReference>
<protein>
    <submittedName>
        <fullName evidence="3">2-oxoacid:ferredoxin oxidoreductase subunit gamma</fullName>
    </submittedName>
</protein>
<dbReference type="SUPFAM" id="SSF53323">
    <property type="entry name" value="Pyruvate-ferredoxin oxidoreductase, PFOR, domain III"/>
    <property type="match status" value="1"/>
</dbReference>
<evidence type="ECO:0000313" key="4">
    <source>
        <dbReference type="Proteomes" id="UP000242699"/>
    </source>
</evidence>
<dbReference type="InterPro" id="IPR019752">
    <property type="entry name" value="Pyrv/ketoisovalerate_OxRed_cat"/>
</dbReference>
<dbReference type="InterPro" id="IPR052554">
    <property type="entry name" value="2-oxoglutarate_synth_KorC"/>
</dbReference>
<accession>A0A2T2X8K4</accession>
<dbReference type="GO" id="GO:0016903">
    <property type="term" value="F:oxidoreductase activity, acting on the aldehyde or oxo group of donors"/>
    <property type="evidence" value="ECO:0007669"/>
    <property type="project" value="InterPro"/>
</dbReference>
<feature type="domain" description="Pyruvate/ketoisovalerate oxidoreductase catalytic" evidence="2">
    <location>
        <begin position="41"/>
        <end position="198"/>
    </location>
</feature>
<reference evidence="3 4" key="1">
    <citation type="journal article" date="2014" name="BMC Genomics">
        <title>Comparison of environmental and isolate Sulfobacillus genomes reveals diverse carbon, sulfur, nitrogen, and hydrogen metabolisms.</title>
        <authorList>
            <person name="Justice N.B."/>
            <person name="Norman A."/>
            <person name="Brown C.T."/>
            <person name="Singh A."/>
            <person name="Thomas B.C."/>
            <person name="Banfield J.F."/>
        </authorList>
    </citation>
    <scope>NUCLEOTIDE SEQUENCE [LARGE SCALE GENOMIC DNA]</scope>
    <source>
        <strain evidence="3">AMDSBA1</strain>
    </source>
</reference>
<dbReference type="PANTHER" id="PTHR42730">
    <property type="entry name" value="2-OXOGLUTARATE SYNTHASE SUBUNIT KORC"/>
    <property type="match status" value="1"/>
</dbReference>
<organism evidence="3 4">
    <name type="scientific">Sulfobacillus benefaciens</name>
    <dbReference type="NCBI Taxonomy" id="453960"/>
    <lineage>
        <taxon>Bacteria</taxon>
        <taxon>Bacillati</taxon>
        <taxon>Bacillota</taxon>
        <taxon>Clostridia</taxon>
        <taxon>Eubacteriales</taxon>
        <taxon>Clostridiales Family XVII. Incertae Sedis</taxon>
        <taxon>Sulfobacillus</taxon>
    </lineage>
</organism>
<dbReference type="AlphaFoldDB" id="A0A2T2X8K4"/>
<sequence>MKFVPNIPRNMQNSVRHKEGITVYEEFSAPDPLCIRLSGRGGQGIILGGVIIAQAAMYDGLFVVHTQSYGPEARLGSSKSEVVVSRFEIAFPEVIHADVFLCLSSEAYLKYHKAISPRAVSVIDDLIVAEDGFPSEIFLPLRRTARNLDNEMTANIVGIGALTGLAHIAQPVSVEKAIREWVKPEFRDVNLRALEAGLNLVPHSAMTSG</sequence>
<dbReference type="Gene3D" id="3.40.920.10">
    <property type="entry name" value="Pyruvate-ferredoxin oxidoreductase, PFOR, domain III"/>
    <property type="match status" value="1"/>
</dbReference>
<keyword evidence="1" id="KW-0560">Oxidoreductase</keyword>
<gene>
    <name evidence="3" type="ORF">C7B43_04085</name>
</gene>
<evidence type="ECO:0000313" key="3">
    <source>
        <dbReference type="EMBL" id="PSR30843.1"/>
    </source>
</evidence>
<dbReference type="PANTHER" id="PTHR42730:SF1">
    <property type="entry name" value="2-OXOGLUTARATE SYNTHASE SUBUNIT KORC"/>
    <property type="match status" value="1"/>
</dbReference>
<name>A0A2T2X8K4_9FIRM</name>